<evidence type="ECO:0000313" key="5">
    <source>
        <dbReference type="EMBL" id="SVA05425.1"/>
    </source>
</evidence>
<evidence type="ECO:0000259" key="4">
    <source>
        <dbReference type="Pfam" id="PF00472"/>
    </source>
</evidence>
<feature type="region of interest" description="Disordered" evidence="3">
    <location>
        <begin position="81"/>
        <end position="127"/>
    </location>
</feature>
<evidence type="ECO:0000256" key="2">
    <source>
        <dbReference type="ARBA" id="ARBA00022481"/>
    </source>
</evidence>
<evidence type="ECO:0000256" key="1">
    <source>
        <dbReference type="ARBA" id="ARBA00010835"/>
    </source>
</evidence>
<dbReference type="AlphaFoldDB" id="A0A381SN28"/>
<protein>
    <recommendedName>
        <fullName evidence="4">Prokaryotic-type class I peptide chain release factors domain-containing protein</fullName>
    </recommendedName>
</protein>
<feature type="domain" description="Prokaryotic-type class I peptide chain release factors" evidence="4">
    <location>
        <begin position="16"/>
        <end position="116"/>
    </location>
</feature>
<evidence type="ECO:0000256" key="3">
    <source>
        <dbReference type="SAM" id="MobiDB-lite"/>
    </source>
</evidence>
<accession>A0A381SN28</accession>
<feature type="compositionally biased region" description="Basic residues" evidence="3">
    <location>
        <begin position="110"/>
        <end position="127"/>
    </location>
</feature>
<dbReference type="Gene3D" id="3.30.160.20">
    <property type="match status" value="1"/>
</dbReference>
<name>A0A381SN28_9ZZZZ</name>
<dbReference type="InterPro" id="IPR050057">
    <property type="entry name" value="Prokaryotic/Mito_RF"/>
</dbReference>
<feature type="compositionally biased region" description="Basic and acidic residues" evidence="3">
    <location>
        <begin position="81"/>
        <end position="92"/>
    </location>
</feature>
<sequence length="127" mass="14355">MDGSEKPPSTDLEALARDCDIEFTRAGGPGGQHRNKAETAVRITHRPSGVTVVASERRSQARNKMAALKRLADKLVAIERERVLSRQRENRLATRPTKGANERRLESKRHVGQKKRGRGKFRHHNDE</sequence>
<comment type="similarity">
    <text evidence="1">Belongs to the prokaryotic/mitochondrial release factor family.</text>
</comment>
<feature type="compositionally biased region" description="Basic and acidic residues" evidence="3">
    <location>
        <begin position="100"/>
        <end position="109"/>
    </location>
</feature>
<dbReference type="PANTHER" id="PTHR43804:SF7">
    <property type="entry name" value="LD18447P"/>
    <property type="match status" value="1"/>
</dbReference>
<gene>
    <name evidence="5" type="ORF">METZ01_LOCUS58279</name>
</gene>
<organism evidence="5">
    <name type="scientific">marine metagenome</name>
    <dbReference type="NCBI Taxonomy" id="408172"/>
    <lineage>
        <taxon>unclassified sequences</taxon>
        <taxon>metagenomes</taxon>
        <taxon>ecological metagenomes</taxon>
    </lineage>
</organism>
<dbReference type="EMBL" id="UINC01003338">
    <property type="protein sequence ID" value="SVA05425.1"/>
    <property type="molecule type" value="Genomic_DNA"/>
</dbReference>
<dbReference type="InterPro" id="IPR045853">
    <property type="entry name" value="Pep_chain_release_fac_I_sf"/>
</dbReference>
<reference evidence="5" key="1">
    <citation type="submission" date="2018-05" db="EMBL/GenBank/DDBJ databases">
        <authorList>
            <person name="Lanie J.A."/>
            <person name="Ng W.-L."/>
            <person name="Kazmierczak K.M."/>
            <person name="Andrzejewski T.M."/>
            <person name="Davidsen T.M."/>
            <person name="Wayne K.J."/>
            <person name="Tettelin H."/>
            <person name="Glass J.I."/>
            <person name="Rusch D."/>
            <person name="Podicherti R."/>
            <person name="Tsui H.-C.T."/>
            <person name="Winkler M.E."/>
        </authorList>
    </citation>
    <scope>NUCLEOTIDE SEQUENCE</scope>
</reference>
<keyword evidence="2" id="KW-0488">Methylation</keyword>
<dbReference type="SUPFAM" id="SSF75620">
    <property type="entry name" value="Release factor"/>
    <property type="match status" value="1"/>
</dbReference>
<dbReference type="PANTHER" id="PTHR43804">
    <property type="entry name" value="LD18447P"/>
    <property type="match status" value="1"/>
</dbReference>
<dbReference type="InterPro" id="IPR000352">
    <property type="entry name" value="Pep_chain_release_fac_I"/>
</dbReference>
<dbReference type="GO" id="GO:0003747">
    <property type="term" value="F:translation release factor activity"/>
    <property type="evidence" value="ECO:0007669"/>
    <property type="project" value="InterPro"/>
</dbReference>
<proteinExistence type="inferred from homology"/>
<dbReference type="Pfam" id="PF00472">
    <property type="entry name" value="RF-1"/>
    <property type="match status" value="1"/>
</dbReference>